<keyword evidence="3" id="KW-1185">Reference proteome</keyword>
<name>A0AA46TRL9_9GAMM</name>
<evidence type="ECO:0000256" key="1">
    <source>
        <dbReference type="SAM" id="SignalP"/>
    </source>
</evidence>
<accession>A0AA46TRL9</accession>
<evidence type="ECO:0008006" key="4">
    <source>
        <dbReference type="Google" id="ProtNLM"/>
    </source>
</evidence>
<gene>
    <name evidence="2" type="ORF">M0220_03690</name>
</gene>
<protein>
    <recommendedName>
        <fullName evidence="4">Peptidase C-terminal archaeal/bacterial domain-containing protein</fullName>
    </recommendedName>
</protein>
<dbReference type="EMBL" id="CP096973">
    <property type="protein sequence ID" value="UYO75271.1"/>
    <property type="molecule type" value="Genomic_DNA"/>
</dbReference>
<dbReference type="RefSeq" id="WP_264018717.1">
    <property type="nucleotide sequence ID" value="NZ_CP096973.1"/>
</dbReference>
<reference evidence="2" key="1">
    <citation type="submission" date="2022-05" db="EMBL/GenBank/DDBJ databases">
        <title>Complete sequence of a novel PHA-producing Halomonas strain.</title>
        <authorList>
            <person name="Zheng Z."/>
        </authorList>
    </citation>
    <scope>NUCLEOTIDE SEQUENCE</scope>
    <source>
        <strain evidence="2">ZZQ-149</strain>
    </source>
</reference>
<organism evidence="2 3">
    <name type="scientific">Halomonas qinghailakensis</name>
    <dbReference type="NCBI Taxonomy" id="2937790"/>
    <lineage>
        <taxon>Bacteria</taxon>
        <taxon>Pseudomonadati</taxon>
        <taxon>Pseudomonadota</taxon>
        <taxon>Gammaproteobacteria</taxon>
        <taxon>Oceanospirillales</taxon>
        <taxon>Halomonadaceae</taxon>
        <taxon>Halomonas</taxon>
    </lineage>
</organism>
<evidence type="ECO:0000313" key="3">
    <source>
        <dbReference type="Proteomes" id="UP001164935"/>
    </source>
</evidence>
<evidence type="ECO:0000313" key="2">
    <source>
        <dbReference type="EMBL" id="UYO75271.1"/>
    </source>
</evidence>
<dbReference type="AlphaFoldDB" id="A0AA46TRL9"/>
<sequence>MAKSSSLTLILVAAGGVAAGFLAAQTAPFFTATAVAEESTSAEQGQVSQALAGLDSITLGERTRGELTSSGELNGNDGSRYLRYAISLEEDTLVEISLSGALQGLVALYDDQLQLLESAEAVRHHVEEDGEYVVIVSGADARSYGPFTINSRTIELSDSDTLAVGTPVDSWLDGSSREVTFTVEEAGMYQIEMRADEFDAYLELSGPNNYYREDDDGAGNLNARISDFLAPGDYTIIARSAFGEGSGLFTLTAEPRELPGDGELRNDGTVMPNDTLSGWFSGQELSYQLEIEDAGMYQIDMRSSDIDAYLVLEGPNGYFREDDDSAGNLDASIADFLAPGSYQLTARTAYGSDSGLFTLSVEPRELPDGVELRNEGELTPNETLNGWYSGEPLTYELTLEESSLVTLNMRSTDFDTYLELYGESDSYSDDDGGSGTDSRIEQALLPGTYTVIARGFAVSGSGMFELQVSAEPTEMQPDA</sequence>
<dbReference type="Proteomes" id="UP001164935">
    <property type="component" value="Chromosome"/>
</dbReference>
<dbReference type="KEGG" id="hqn:M0220_03690"/>
<feature type="signal peptide" evidence="1">
    <location>
        <begin position="1"/>
        <end position="19"/>
    </location>
</feature>
<feature type="chain" id="PRO_5041281980" description="Peptidase C-terminal archaeal/bacterial domain-containing protein" evidence="1">
    <location>
        <begin position="20"/>
        <end position="479"/>
    </location>
</feature>
<dbReference type="Gene3D" id="2.60.120.380">
    <property type="match status" value="1"/>
</dbReference>
<keyword evidence="1" id="KW-0732">Signal</keyword>
<proteinExistence type="predicted"/>